<keyword evidence="3" id="KW-1185">Reference proteome</keyword>
<dbReference type="Proteomes" id="UP001054945">
    <property type="component" value="Unassembled WGS sequence"/>
</dbReference>
<dbReference type="EMBL" id="BPLR01012855">
    <property type="protein sequence ID" value="GIY57063.1"/>
    <property type="molecule type" value="Genomic_DNA"/>
</dbReference>
<evidence type="ECO:0000256" key="1">
    <source>
        <dbReference type="SAM" id="MobiDB-lite"/>
    </source>
</evidence>
<dbReference type="AlphaFoldDB" id="A0AAV4UGZ2"/>
<proteinExistence type="predicted"/>
<name>A0AAV4UGZ2_CAEEX</name>
<feature type="region of interest" description="Disordered" evidence="1">
    <location>
        <begin position="15"/>
        <end position="49"/>
    </location>
</feature>
<reference evidence="2 3" key="1">
    <citation type="submission" date="2021-06" db="EMBL/GenBank/DDBJ databases">
        <title>Caerostris extrusa draft genome.</title>
        <authorList>
            <person name="Kono N."/>
            <person name="Arakawa K."/>
        </authorList>
    </citation>
    <scope>NUCLEOTIDE SEQUENCE [LARGE SCALE GENOMIC DNA]</scope>
</reference>
<sequence length="103" mass="12210">MIPLNWSEDKEFYKPSKLNQPSRRSHKLYDQSSRQFSQQGYESRVRPPRNLQRVHSRCIAYSYDGDTQNHISLDCFVQSNLFLDQQGNQTSCHLNMYRPDQAP</sequence>
<evidence type="ECO:0000313" key="3">
    <source>
        <dbReference type="Proteomes" id="UP001054945"/>
    </source>
</evidence>
<accession>A0AAV4UGZ2</accession>
<feature type="compositionally biased region" description="Polar residues" evidence="1">
    <location>
        <begin position="30"/>
        <end position="41"/>
    </location>
</feature>
<gene>
    <name evidence="2" type="ORF">CEXT_82931</name>
</gene>
<organism evidence="2 3">
    <name type="scientific">Caerostris extrusa</name>
    <name type="common">Bark spider</name>
    <name type="synonym">Caerostris bankana</name>
    <dbReference type="NCBI Taxonomy" id="172846"/>
    <lineage>
        <taxon>Eukaryota</taxon>
        <taxon>Metazoa</taxon>
        <taxon>Ecdysozoa</taxon>
        <taxon>Arthropoda</taxon>
        <taxon>Chelicerata</taxon>
        <taxon>Arachnida</taxon>
        <taxon>Araneae</taxon>
        <taxon>Araneomorphae</taxon>
        <taxon>Entelegynae</taxon>
        <taxon>Araneoidea</taxon>
        <taxon>Araneidae</taxon>
        <taxon>Caerostris</taxon>
    </lineage>
</organism>
<evidence type="ECO:0000313" key="2">
    <source>
        <dbReference type="EMBL" id="GIY57063.1"/>
    </source>
</evidence>
<protein>
    <submittedName>
        <fullName evidence="2">Uncharacterized protein</fullName>
    </submittedName>
</protein>
<comment type="caution">
    <text evidence="2">The sequence shown here is derived from an EMBL/GenBank/DDBJ whole genome shotgun (WGS) entry which is preliminary data.</text>
</comment>